<dbReference type="InterPro" id="IPR013538">
    <property type="entry name" value="ASHA1/2-like_C"/>
</dbReference>
<protein>
    <submittedName>
        <fullName evidence="3">Polyketide cyclase</fullName>
    </submittedName>
</protein>
<comment type="similarity">
    <text evidence="1">Belongs to the AHA1 family.</text>
</comment>
<organism evidence="3 4">
    <name type="scientific">Micromonospora costi</name>
    <dbReference type="NCBI Taxonomy" id="1530042"/>
    <lineage>
        <taxon>Bacteria</taxon>
        <taxon>Bacillati</taxon>
        <taxon>Actinomycetota</taxon>
        <taxon>Actinomycetes</taxon>
        <taxon>Micromonosporales</taxon>
        <taxon>Micromonosporaceae</taxon>
        <taxon>Micromonospora</taxon>
    </lineage>
</organism>
<comment type="caution">
    <text evidence="3">The sequence shown here is derived from an EMBL/GenBank/DDBJ whole genome shotgun (WGS) entry which is preliminary data.</text>
</comment>
<dbReference type="Gene3D" id="3.30.530.20">
    <property type="match status" value="1"/>
</dbReference>
<sequence length="157" mass="17481">MSEPSDMVVDLPSDHEITLTRTFAAPRDLVFAAHTEAEHLKRWWGRGNPLDVEIDARAGGRYRFVEHTGDGDAYGFRGEFREVVAPERIVQTFEFEGLPGHVAVETLVFTERAGRTVVTGTTRFDTKQERDGMLDSGMTQGAAESYAALERHLATLV</sequence>
<proteinExistence type="inferred from homology"/>
<dbReference type="AlphaFoldDB" id="A0A3A9ZQ39"/>
<dbReference type="RefSeq" id="WP_120783232.1">
    <property type="nucleotide sequence ID" value="NZ_JBHLUP010000008.1"/>
</dbReference>
<evidence type="ECO:0000259" key="2">
    <source>
        <dbReference type="Pfam" id="PF08327"/>
    </source>
</evidence>
<gene>
    <name evidence="3" type="ORF">D7193_31080</name>
</gene>
<name>A0A3A9ZQ39_9ACTN</name>
<evidence type="ECO:0000313" key="4">
    <source>
        <dbReference type="Proteomes" id="UP000279968"/>
    </source>
</evidence>
<feature type="domain" description="Activator of Hsp90 ATPase homologue 1/2-like C-terminal" evidence="2">
    <location>
        <begin position="25"/>
        <end position="153"/>
    </location>
</feature>
<dbReference type="InterPro" id="IPR023393">
    <property type="entry name" value="START-like_dom_sf"/>
</dbReference>
<evidence type="ECO:0000256" key="1">
    <source>
        <dbReference type="ARBA" id="ARBA00006817"/>
    </source>
</evidence>
<dbReference type="CDD" id="cd07826">
    <property type="entry name" value="SRPBCC_CalC_Aha1-like_9"/>
    <property type="match status" value="1"/>
</dbReference>
<dbReference type="Pfam" id="PF08327">
    <property type="entry name" value="AHSA1"/>
    <property type="match status" value="1"/>
</dbReference>
<dbReference type="OrthoDB" id="5185819at2"/>
<keyword evidence="4" id="KW-1185">Reference proteome</keyword>
<dbReference type="Proteomes" id="UP000279968">
    <property type="component" value="Unassembled WGS sequence"/>
</dbReference>
<accession>A0A3A9ZQ39</accession>
<reference evidence="3 4" key="1">
    <citation type="journal article" date="2015" name="Int. J. Syst. Evol. Microbiol.">
        <title>Micromonospora costi sp. nov., isolated from a leaf of Costus speciosus.</title>
        <authorList>
            <person name="Thawai C."/>
        </authorList>
    </citation>
    <scope>NUCLEOTIDE SEQUENCE [LARGE SCALE GENOMIC DNA]</scope>
    <source>
        <strain evidence="3 4">CS1-12</strain>
    </source>
</reference>
<dbReference type="EMBL" id="RBAN01000009">
    <property type="protein sequence ID" value="RKN50054.1"/>
    <property type="molecule type" value="Genomic_DNA"/>
</dbReference>
<evidence type="ECO:0000313" key="3">
    <source>
        <dbReference type="EMBL" id="RKN50054.1"/>
    </source>
</evidence>
<dbReference type="SUPFAM" id="SSF55961">
    <property type="entry name" value="Bet v1-like"/>
    <property type="match status" value="1"/>
</dbReference>